<dbReference type="PROSITE" id="PS51175">
    <property type="entry name" value="CBM6"/>
    <property type="match status" value="1"/>
</dbReference>
<dbReference type="SMART" id="SM00606">
    <property type="entry name" value="CBD_IV"/>
    <property type="match status" value="1"/>
</dbReference>
<dbReference type="PROSITE" id="PS51762">
    <property type="entry name" value="GH16_2"/>
    <property type="match status" value="1"/>
</dbReference>
<dbReference type="InterPro" id="IPR008979">
    <property type="entry name" value="Galactose-bd-like_sf"/>
</dbReference>
<reference evidence="8" key="1">
    <citation type="submission" date="2016-10" db="EMBL/GenBank/DDBJ databases">
        <authorList>
            <person name="Varghese N."/>
            <person name="Submissions S."/>
        </authorList>
    </citation>
    <scope>NUCLEOTIDE SEQUENCE [LARGE SCALE GENOMIC DNA]</scope>
    <source>
        <strain evidence="8">CGMCC 4.3516</strain>
    </source>
</reference>
<dbReference type="SUPFAM" id="SSF49785">
    <property type="entry name" value="Galactose-binding domain-like"/>
    <property type="match status" value="1"/>
</dbReference>
<keyword evidence="4" id="KW-0812">Transmembrane</keyword>
<feature type="domain" description="GH16" evidence="6">
    <location>
        <begin position="53"/>
        <end position="329"/>
    </location>
</feature>
<dbReference type="InterPro" id="IPR006584">
    <property type="entry name" value="Cellulose-bd_IV"/>
</dbReference>
<dbReference type="PANTHER" id="PTHR10963:SF55">
    <property type="entry name" value="GLYCOSIDE HYDROLASE FAMILY 16 PROTEIN"/>
    <property type="match status" value="1"/>
</dbReference>
<dbReference type="Gene3D" id="2.60.120.260">
    <property type="entry name" value="Galactose-binding domain-like"/>
    <property type="match status" value="1"/>
</dbReference>
<feature type="region of interest" description="Disordered" evidence="3">
    <location>
        <begin position="327"/>
        <end position="351"/>
    </location>
</feature>
<dbReference type="Proteomes" id="UP000198949">
    <property type="component" value="Unassembled WGS sequence"/>
</dbReference>
<evidence type="ECO:0000313" key="7">
    <source>
        <dbReference type="EMBL" id="SDD04997.1"/>
    </source>
</evidence>
<dbReference type="InterPro" id="IPR005084">
    <property type="entry name" value="CBM6"/>
</dbReference>
<name>A0A1G6RM18_9ACTN</name>
<dbReference type="GO" id="GO:0004553">
    <property type="term" value="F:hydrolase activity, hydrolyzing O-glycosyl compounds"/>
    <property type="evidence" value="ECO:0007669"/>
    <property type="project" value="InterPro"/>
</dbReference>
<dbReference type="Gene3D" id="2.60.120.200">
    <property type="match status" value="1"/>
</dbReference>
<dbReference type="AlphaFoldDB" id="A0A1G6RM18"/>
<organism evidence="7 8">
    <name type="scientific">Glycomyces harbinensis</name>
    <dbReference type="NCBI Taxonomy" id="58114"/>
    <lineage>
        <taxon>Bacteria</taxon>
        <taxon>Bacillati</taxon>
        <taxon>Actinomycetota</taxon>
        <taxon>Actinomycetes</taxon>
        <taxon>Glycomycetales</taxon>
        <taxon>Glycomycetaceae</taxon>
        <taxon>Glycomyces</taxon>
    </lineage>
</organism>
<proteinExistence type="inferred from homology"/>
<accession>A0A1G6RM18</accession>
<feature type="transmembrane region" description="Helical" evidence="4">
    <location>
        <begin position="20"/>
        <end position="42"/>
    </location>
</feature>
<evidence type="ECO:0000256" key="4">
    <source>
        <dbReference type="SAM" id="Phobius"/>
    </source>
</evidence>
<sequence>MADVQTSDRTRLRWRPPRRLVRVLAAVSAGAALIASGGLAIVSAGAEPGDVSAAQDWNLVWSDEFNGSAGQLPSSANWQIDLGHAYPGGPANWGTGEIAAHTNNPANVSTDGSGNLKITALRDGAGQWTSARIETVKSDFKAPEDGTLRIEGRLQLPQVTGQSALGYWPAFWALGSPFRGNYWNWPGVGEFDIMENVNGQSNTHAVLHCGVAPGGPCNEFNGLGATTQCGGDCHSGFHTYSFEWDESGASGQLRWYADGQLFHTVNESALPADTWAQMTDHAGYFVLLNLAMGGAFPDGVSGQVTPTAATQPGHSMLVDYVRVYTAGGGGTGEPTDPPTTDDPTDPPGDQRDAYAAIEATSFDGSSSGLPSGSGAIGPLGNGDWVRFDDVNFGSSAPLDFVARVASGAGGGVSGLVEVRIGSATASPIGSFAVANTGGWTSWRDVPGNVAATTGVHDVYLTFTSGQSQDFVSVDQFLFRR</sequence>
<dbReference type="SUPFAM" id="SSF49899">
    <property type="entry name" value="Concanavalin A-like lectins/glucanases"/>
    <property type="match status" value="1"/>
</dbReference>
<dbReference type="Pfam" id="PF26113">
    <property type="entry name" value="GH16_XgeA"/>
    <property type="match status" value="1"/>
</dbReference>
<evidence type="ECO:0000313" key="8">
    <source>
        <dbReference type="Proteomes" id="UP000198949"/>
    </source>
</evidence>
<evidence type="ECO:0000256" key="2">
    <source>
        <dbReference type="ARBA" id="ARBA00022729"/>
    </source>
</evidence>
<dbReference type="GO" id="GO:0005975">
    <property type="term" value="P:carbohydrate metabolic process"/>
    <property type="evidence" value="ECO:0007669"/>
    <property type="project" value="InterPro"/>
</dbReference>
<dbReference type="OrthoDB" id="9809583at2"/>
<dbReference type="CDD" id="cd04084">
    <property type="entry name" value="CBM6_xylanase-like"/>
    <property type="match status" value="1"/>
</dbReference>
<dbReference type="RefSeq" id="WP_091027884.1">
    <property type="nucleotide sequence ID" value="NZ_FNAD01000001.1"/>
</dbReference>
<dbReference type="GO" id="GO:0030246">
    <property type="term" value="F:carbohydrate binding"/>
    <property type="evidence" value="ECO:0007669"/>
    <property type="project" value="InterPro"/>
</dbReference>
<dbReference type="STRING" id="58114.SAMN05216270_101533"/>
<dbReference type="CDD" id="cd02182">
    <property type="entry name" value="GH16_Strep_laminarinase_like"/>
    <property type="match status" value="1"/>
</dbReference>
<evidence type="ECO:0000259" key="5">
    <source>
        <dbReference type="PROSITE" id="PS51175"/>
    </source>
</evidence>
<keyword evidence="8" id="KW-1185">Reference proteome</keyword>
<dbReference type="InterPro" id="IPR050546">
    <property type="entry name" value="Glycosyl_Hydrlase_16"/>
</dbReference>
<gene>
    <name evidence="7" type="ORF">SAMN05216270_101533</name>
</gene>
<dbReference type="Pfam" id="PF03422">
    <property type="entry name" value="CBM_6"/>
    <property type="match status" value="1"/>
</dbReference>
<protein>
    <submittedName>
        <fullName evidence="7">Beta-glucanase, GH16 family</fullName>
    </submittedName>
</protein>
<dbReference type="EMBL" id="FNAD01000001">
    <property type="protein sequence ID" value="SDD04997.1"/>
    <property type="molecule type" value="Genomic_DNA"/>
</dbReference>
<keyword evidence="2" id="KW-0732">Signal</keyword>
<dbReference type="PANTHER" id="PTHR10963">
    <property type="entry name" value="GLYCOSYL HYDROLASE-RELATED"/>
    <property type="match status" value="1"/>
</dbReference>
<evidence type="ECO:0000256" key="3">
    <source>
        <dbReference type="SAM" id="MobiDB-lite"/>
    </source>
</evidence>
<comment type="similarity">
    <text evidence="1">Belongs to the glycosyl hydrolase 16 family.</text>
</comment>
<evidence type="ECO:0000259" key="6">
    <source>
        <dbReference type="PROSITE" id="PS51762"/>
    </source>
</evidence>
<dbReference type="InterPro" id="IPR013320">
    <property type="entry name" value="ConA-like_dom_sf"/>
</dbReference>
<keyword evidence="4" id="KW-1133">Transmembrane helix</keyword>
<feature type="domain" description="CBM6" evidence="5">
    <location>
        <begin position="352"/>
        <end position="479"/>
    </location>
</feature>
<dbReference type="InterPro" id="IPR000757">
    <property type="entry name" value="Beta-glucanase-like"/>
</dbReference>
<evidence type="ECO:0000256" key="1">
    <source>
        <dbReference type="ARBA" id="ARBA00006865"/>
    </source>
</evidence>
<keyword evidence="4" id="KW-0472">Membrane</keyword>